<comment type="caution">
    <text evidence="1">The sequence shown here is derived from an EMBL/GenBank/DDBJ whole genome shotgun (WGS) entry which is preliminary data.</text>
</comment>
<proteinExistence type="predicted"/>
<accession>A0A8X6MSL1</accession>
<name>A0A8X6MSL1_NEPPI</name>
<dbReference type="OrthoDB" id="6428688at2759"/>
<evidence type="ECO:0000313" key="1">
    <source>
        <dbReference type="EMBL" id="GFS75811.1"/>
    </source>
</evidence>
<sequence>MPGNIVSYFRMICSTKFTKNIGKAVQMLTTAIKLQSKKKFGILRESGFSASRHFEIFVKNYALMYFINGFEARRFLLFCAFVTDFAIRYYLHGAIEAPHHAAAIIAEVLTDNKDVFILNGNWEFLNEESIGYIRGSFSRQGCFNCFRALQL</sequence>
<dbReference type="Proteomes" id="UP000887013">
    <property type="component" value="Unassembled WGS sequence"/>
</dbReference>
<organism evidence="1 2">
    <name type="scientific">Nephila pilipes</name>
    <name type="common">Giant wood spider</name>
    <name type="synonym">Nephila maculata</name>
    <dbReference type="NCBI Taxonomy" id="299642"/>
    <lineage>
        <taxon>Eukaryota</taxon>
        <taxon>Metazoa</taxon>
        <taxon>Ecdysozoa</taxon>
        <taxon>Arthropoda</taxon>
        <taxon>Chelicerata</taxon>
        <taxon>Arachnida</taxon>
        <taxon>Araneae</taxon>
        <taxon>Araneomorphae</taxon>
        <taxon>Entelegynae</taxon>
        <taxon>Araneoidea</taxon>
        <taxon>Nephilidae</taxon>
        <taxon>Nephila</taxon>
    </lineage>
</organism>
<evidence type="ECO:0000313" key="2">
    <source>
        <dbReference type="Proteomes" id="UP000887013"/>
    </source>
</evidence>
<reference evidence="1" key="1">
    <citation type="submission" date="2020-08" db="EMBL/GenBank/DDBJ databases">
        <title>Multicomponent nature underlies the extraordinary mechanical properties of spider dragline silk.</title>
        <authorList>
            <person name="Kono N."/>
            <person name="Nakamura H."/>
            <person name="Mori M."/>
            <person name="Yoshida Y."/>
            <person name="Ohtoshi R."/>
            <person name="Malay A.D."/>
            <person name="Moran D.A.P."/>
            <person name="Tomita M."/>
            <person name="Numata K."/>
            <person name="Arakawa K."/>
        </authorList>
    </citation>
    <scope>NUCLEOTIDE SEQUENCE</scope>
</reference>
<dbReference type="EMBL" id="BMAW01096664">
    <property type="protein sequence ID" value="GFS75811.1"/>
    <property type="molecule type" value="Genomic_DNA"/>
</dbReference>
<protein>
    <submittedName>
        <fullName evidence="1">Uncharacterized protein</fullName>
    </submittedName>
</protein>
<dbReference type="AlphaFoldDB" id="A0A8X6MSL1"/>
<keyword evidence="2" id="KW-1185">Reference proteome</keyword>
<gene>
    <name evidence="1" type="ORF">NPIL_344801</name>
</gene>